<comment type="function">
    <text evidence="13">During mitosis, may be involved in the condensation of spindle midzone microtubules, leading to the formation of midbody.</text>
</comment>
<reference evidence="22" key="1">
    <citation type="submission" date="2025-08" db="UniProtKB">
        <authorList>
            <consortium name="RefSeq"/>
        </authorList>
    </citation>
    <scope>IDENTIFICATION</scope>
    <source>
        <tissue evidence="22">Blood</tissue>
    </source>
</reference>
<evidence type="ECO:0000256" key="4">
    <source>
        <dbReference type="ARBA" id="ARBA00022490"/>
    </source>
</evidence>
<feature type="region of interest" description="Disordered" evidence="18">
    <location>
        <begin position="2107"/>
        <end position="2127"/>
    </location>
</feature>
<feature type="repeat" description="TPR" evidence="16">
    <location>
        <begin position="718"/>
        <end position="751"/>
    </location>
</feature>
<dbReference type="Pfam" id="PF13176">
    <property type="entry name" value="TPR_7"/>
    <property type="match status" value="2"/>
</dbReference>
<evidence type="ECO:0000259" key="20">
    <source>
        <dbReference type="Pfam" id="PF26117"/>
    </source>
</evidence>
<dbReference type="Pfam" id="PF26117">
    <property type="entry name" value="TTC28_C"/>
    <property type="match status" value="1"/>
</dbReference>
<dbReference type="RefSeq" id="XP_025789348.1">
    <property type="nucleotide sequence ID" value="XM_025933563.1"/>
</dbReference>
<dbReference type="PANTHER" id="PTHR10098:SF108">
    <property type="entry name" value="TETRATRICOPEPTIDE REPEAT PROTEIN 28"/>
    <property type="match status" value="1"/>
</dbReference>
<dbReference type="InterPro" id="IPR019734">
    <property type="entry name" value="TPR_rpt"/>
</dbReference>
<dbReference type="GO" id="GO:0005813">
    <property type="term" value="C:centrosome"/>
    <property type="evidence" value="ECO:0007669"/>
    <property type="project" value="UniProtKB-SubCell"/>
</dbReference>
<dbReference type="PROSITE" id="PS50005">
    <property type="entry name" value="TPR"/>
    <property type="match status" value="12"/>
</dbReference>
<dbReference type="GeneID" id="112870406"/>
<accession>A0A6P6IR41</accession>
<dbReference type="GO" id="GO:0030496">
    <property type="term" value="C:midbody"/>
    <property type="evidence" value="ECO:0007669"/>
    <property type="project" value="UniProtKB-SubCell"/>
</dbReference>
<dbReference type="SMART" id="SM00028">
    <property type="entry name" value="TPR"/>
    <property type="match status" value="25"/>
</dbReference>
<dbReference type="PANTHER" id="PTHR10098">
    <property type="entry name" value="RAPSYN-RELATED"/>
    <property type="match status" value="1"/>
</dbReference>
<evidence type="ECO:0000313" key="21">
    <source>
        <dbReference type="Proteomes" id="UP000515131"/>
    </source>
</evidence>
<evidence type="ECO:0000256" key="15">
    <source>
        <dbReference type="ARBA" id="ARBA00073957"/>
    </source>
</evidence>
<evidence type="ECO:0000256" key="16">
    <source>
        <dbReference type="PROSITE-ProRule" id="PRU00339"/>
    </source>
</evidence>
<keyword evidence="10" id="KW-0007">Acetylation</keyword>
<evidence type="ECO:0000256" key="1">
    <source>
        <dbReference type="ARBA" id="ARBA00004214"/>
    </source>
</evidence>
<feature type="repeat" description="TPR" evidence="16">
    <location>
        <begin position="961"/>
        <end position="994"/>
    </location>
</feature>
<feature type="coiled-coil region" evidence="17">
    <location>
        <begin position="934"/>
        <end position="961"/>
    </location>
</feature>
<comment type="subunit">
    <text evidence="14">Interacts with AURKB.</text>
</comment>
<feature type="repeat" description="TPR" evidence="16">
    <location>
        <begin position="478"/>
        <end position="511"/>
    </location>
</feature>
<dbReference type="FunFam" id="1.25.40.10:FF:000209">
    <property type="entry name" value="Tetratricopeptide repeat domain 28"/>
    <property type="match status" value="1"/>
</dbReference>
<dbReference type="FunFam" id="1.25.40.10:FF:000056">
    <property type="entry name" value="Tetratricopeptide repeat domain 28"/>
    <property type="match status" value="1"/>
</dbReference>
<sequence length="2908" mass="314901">LFGAKTIGRRSPDGPVLSKAEFVEKVRQSNQACHDGDFHTAIVLYNEALAVDPQNCILYSNRSAAYMKIQQYDKALDDAIKARLLNPKWPKAYFRQGVALQYLGRHADALAAFASGLAQDPKSLQLLVGMVEAAMKSPMRDSLEPTYQQLQKMKLDKSPFVVVSVVGQELLTAGHHGASVVVLEAALKIGTCSLKLRGSVFSALSSAYWSLGNTEKSTGYMQQDLDVAKTLGDQTGECRAHGNLGSAFFSKGNYREALTNHRHQLVLAMKLKDREAASSALSSLGHVYTAIGDYPNALASHKQCVLLAKQSKDELSEARELGNMGAVYIAMGDFENAVQCHEQHLKIAKDLGNKREEARAYSNLGSAYHYRRNFDKAMSYHNYVLELAQELMEKAIEMRAYAGLGHAARCMQDLERAKQYHEQQLGIAEDLKDRAAEGRASSNLGIIHQMKGDYDTALKLHKTHLCIAQELSDYAAQGRAYGNMGNAYSALGMYDQAVKYHRQELQISMEVNDRASQASTHGNLAVAYQALGAHDRALQHYQNHLNIARELRDIQSEARALSNLGNFHCSRGEYVQAAPYYEQYLRLTPDLQDMEGEGKVCHNLGYAHYCLGNYQEAVKYYEQDLALAKDLHDKLSQAKAYCNLGLAFKALLNFSKAEECQKYLLSLAQSLNNSQAKFRALGNLGDIFICKKDINGAIKFYEQQLGLAHHVKDRRLEASAYAALGTAYRMIQKYDKALGYHTQELEVYQELSDLPGECRAHGHLAAVYMALGKYTMAFKCYEEQLDLGQKLKDPSLEAQVYGNMGITKMNMNVMEEAIGYFEQQLAMLQQLSGNESVLDRGRAYGNLGDCYEALGDYEEAIKYYEQYLSVAQSLNRMQDQAKAYRGLGNGHRAMGSLQQALVCFEKRLVVAHELGEAFNKAQAYGELGSLHSQLGNYEQAISCLERQLNIAREMKDRALESDAACGLGGVYQQMGEYDTALQYHQLDLQIAEETNNPTCQGRAYGNLGLTYESLGTFERAVVYQEQHLSIAAQMNDLVAKTVSYSSLGRTHHALQNYSQAVMYLQEGLRLAEQLGRREDEAKIRHGLGLSLWASGNLEEAQHQLYRASALFETIRHEAQLSTDYKLSLFDLQTSSYQALQRVLVSLGHHDEALAVAERGRTRAFADLLVERQTGQQDSDPYSPVTIDQILEMVNGQRALVLYYSLAAGYLYSWLLAPGAGILKFHEHYLGDNTAENSGDFQTASSAALPTATSSALEQHIASVREALGVESYYSRPCASSETESEAGDLTDQQFEEMNNKLNSVTDPTGFLRMVRRNNLFNSTLTLVQAHTTELQASERLPLILQSVLELMLKTGRPVPVCMWRGPGAGTPQACPIEGSSTCGIVVDPGQAQEGKLPFGLFSGNDPAATTASSPEYLPKLGDQTPGGPGRRGAVHTPTVVSSERAIGVGPEQIQEGCARGSVSPCGTASPPPTCRPRVLPEQLMPGPCCLPRTDPSAPATAVLNRPHGEPRVPASVGARLSDREDVLDGPLDSRPPAFPAHTSWPLCAARWEEMQKHLAKDTWHSPGIFQEAVPPAWALQTSLTQGARGGRPSGLLSDATLPWLGDLGQAVSPPQVPVSSLENEDDPTECVSSWHRAWDTLTLSDVGGMLHLLFGTSLSYEAEDPRHKSALGFSVATLRHLRAFPEVLVDMCWGHTVPDTEEEVRSGWLSRVGMSGGMGCSDASSEGRLVTTKLPVHGGCRRILRTLVTCVQHIALKPEARTQASWSLPKKRWTPGKAYLCTSIGGSSAENVWQVLIADMSRAFLSDLGRGPPQPAFHVSPQPCSLLTSRASSARARPSPALTSQGGLLAGPSSCPGWSSWLMEKLPPEFLKSERATGGLYGLNVPPGTCHFGLAECLLQPRSSARSSTSDGLGAHIHSCGAQASRGGGDGRLAVTVPRARVRARARASRQPDAPCSHSVFSPGRLRVASPCVAVALASSLFTLSLGPVTVSQRNHAYTALRVFGPTWHPLAWPSCFLGASVYVARQRPVQAGPHLPGPGSGVHASRQGLMHSSGPVGRHRQLVLVLEGELYLIPFALLKGSSSNEYLYERFALIAVPSIRSLSPQAKSHLRKNPPTSSSSTSMAAVVGNPKLPPAVMDRWLWGPMPSAEEEAYMVSELLGCQPLVGSVATKERVMSALTQAECVHFATHISWKLSALVLTPGADGNPAGGKSSFGHPYTIPESLRVQDDASDGDSISDCPPLQELLLTAADVLDLRLPVKLVVLGSSQESHSKVTADGVVALTRAFLAAGAQCVLVSLWPVPVAASKMFLHALYSSLLNGLKASAALGEAMKAVQSSKAFSHPSNWAGFLLIGSDVKLNSPSSLIGQALTEILQHPERARDALRVLLHLVEKSLQRIQNGQRNAMYTSQQSVENKVGGIPGWQALLTAVGFRLDPPASGLPAAVFFPTSDPGDRLQHCSSTIQSLLGLPNPALQALCKLITASETGEQLISRAVKNMVGMLHQVLVQLQAGEKEQDFASAPIQVSISVQLWRLPGCHEFLAALGFDLCEVGQEEVILKTGKQANRRTVHFALQSLLALFDSTELPKRLSLDSSSSLESLASAQSVSNALPLSYQHPPFSPTGADSIASDAISVYSLSSIASSMSFVSKPEAGSEGGGPRGRQDYDRSKNAYPQRSTLPRGQLSPQTRPAGGKDEEEYEGFSIISTEPLAAYPENRKLRFSPDHKQSRVGTAGGVKVSVSSKGSVSTPNSPVKMTLIPSPNSPFQKVGKLASSDTGESDQSSTETDSTVKSQEESNPKLDPQELAQKILEETQSHLIAVERLQRGGGQGSKNSHPEDGGGPGPNGGAVFRASETSAFSRPPLSHPKGQPSPVAAKPKPPARMSVFQCRGQGANGTPLLSVGVKAEKAL</sequence>
<comment type="subcellular location">
    <subcellularLocation>
        <location evidence="2">Cytoplasm</location>
        <location evidence="2">Cytoskeleton</location>
        <location evidence="2">Microtubule organizing center</location>
        <location evidence="2">Centrosome</location>
    </subcellularLocation>
    <subcellularLocation>
        <location evidence="3">Cytoplasm</location>
        <location evidence="3">Cytoskeleton</location>
        <location evidence="3">Spindle pole</location>
    </subcellularLocation>
    <subcellularLocation>
        <location evidence="1">Midbody</location>
    </subcellularLocation>
</comment>
<feature type="repeat" description="TPR" evidence="16">
    <location>
        <begin position="1041"/>
        <end position="1074"/>
    </location>
</feature>
<feature type="repeat" description="TPR" evidence="16">
    <location>
        <begin position="90"/>
        <end position="123"/>
    </location>
</feature>
<feature type="repeat" description="TPR" evidence="16">
    <location>
        <begin position="318"/>
        <end position="351"/>
    </location>
</feature>
<dbReference type="FunFam" id="1.25.40.10:FF:000040">
    <property type="entry name" value="Tetratricopeptide repeat domain 28"/>
    <property type="match status" value="1"/>
</dbReference>
<gene>
    <name evidence="22" type="primary">TTC28</name>
</gene>
<feature type="non-terminal residue" evidence="22">
    <location>
        <position position="1"/>
    </location>
</feature>
<evidence type="ECO:0000256" key="3">
    <source>
        <dbReference type="ARBA" id="ARBA00004647"/>
    </source>
</evidence>
<evidence type="ECO:0000256" key="14">
    <source>
        <dbReference type="ARBA" id="ARBA00063562"/>
    </source>
</evidence>
<feature type="region of interest" description="Disordered" evidence="18">
    <location>
        <begin position="2647"/>
        <end position="2697"/>
    </location>
</feature>
<evidence type="ECO:0000256" key="13">
    <source>
        <dbReference type="ARBA" id="ARBA00057010"/>
    </source>
</evidence>
<evidence type="ECO:0000256" key="5">
    <source>
        <dbReference type="ARBA" id="ARBA00022553"/>
    </source>
</evidence>
<proteinExistence type="predicted"/>
<dbReference type="PROSITE" id="PS50293">
    <property type="entry name" value="TPR_REGION"/>
    <property type="match status" value="1"/>
</dbReference>
<keyword evidence="11" id="KW-0206">Cytoskeleton</keyword>
<evidence type="ECO:0000256" key="8">
    <source>
        <dbReference type="ARBA" id="ARBA00022776"/>
    </source>
</evidence>
<dbReference type="Proteomes" id="UP000515131">
    <property type="component" value="Unplaced"/>
</dbReference>
<dbReference type="Pfam" id="PF12770">
    <property type="entry name" value="CHAT"/>
    <property type="match status" value="1"/>
</dbReference>
<feature type="compositionally biased region" description="Low complexity" evidence="18">
    <location>
        <begin position="2772"/>
        <end position="2788"/>
    </location>
</feature>
<keyword evidence="8" id="KW-0498">Mitosis</keyword>
<evidence type="ECO:0000256" key="10">
    <source>
        <dbReference type="ARBA" id="ARBA00022990"/>
    </source>
</evidence>
<feature type="repeat" description="TPR" evidence="16">
    <location>
        <begin position="278"/>
        <end position="311"/>
    </location>
</feature>
<keyword evidence="7" id="KW-0677">Repeat</keyword>
<feature type="region of interest" description="Disordered" evidence="18">
    <location>
        <begin position="2717"/>
        <end position="2883"/>
    </location>
</feature>
<evidence type="ECO:0000259" key="19">
    <source>
        <dbReference type="Pfam" id="PF12770"/>
    </source>
</evidence>
<dbReference type="GO" id="GO:0000922">
    <property type="term" value="C:spindle pole"/>
    <property type="evidence" value="ECO:0007669"/>
    <property type="project" value="UniProtKB-SubCell"/>
</dbReference>
<evidence type="ECO:0000256" key="12">
    <source>
        <dbReference type="ARBA" id="ARBA00023306"/>
    </source>
</evidence>
<feature type="repeat" description="TPR" evidence="16">
    <location>
        <begin position="598"/>
        <end position="631"/>
    </location>
</feature>
<dbReference type="FunFam" id="1.25.40.10:FF:000096">
    <property type="entry name" value="Tetratricopeptide repeat domain 28"/>
    <property type="match status" value="1"/>
</dbReference>
<feature type="repeat" description="TPR" evidence="16">
    <location>
        <begin position="358"/>
        <end position="391"/>
    </location>
</feature>
<feature type="compositionally biased region" description="Basic and acidic residues" evidence="18">
    <location>
        <begin position="2791"/>
        <end position="2801"/>
    </location>
</feature>
<feature type="compositionally biased region" description="Low complexity" evidence="18">
    <location>
        <begin position="2734"/>
        <end position="2747"/>
    </location>
</feature>
<feature type="region of interest" description="Disordered" evidence="18">
    <location>
        <begin position="1405"/>
        <end position="1446"/>
    </location>
</feature>
<evidence type="ECO:0000256" key="11">
    <source>
        <dbReference type="ARBA" id="ARBA00023212"/>
    </source>
</evidence>
<evidence type="ECO:0000256" key="9">
    <source>
        <dbReference type="ARBA" id="ARBA00022803"/>
    </source>
</evidence>
<keyword evidence="5" id="KW-0597">Phosphoprotein</keyword>
<feature type="compositionally biased region" description="Polar residues" evidence="18">
    <location>
        <begin position="2748"/>
        <end position="2764"/>
    </location>
</feature>
<feature type="repeat" description="TPR" evidence="16">
    <location>
        <begin position="558"/>
        <end position="591"/>
    </location>
</feature>
<dbReference type="Pfam" id="PF13424">
    <property type="entry name" value="TPR_12"/>
    <property type="match status" value="10"/>
</dbReference>
<evidence type="ECO:0000256" key="7">
    <source>
        <dbReference type="ARBA" id="ARBA00022737"/>
    </source>
</evidence>
<evidence type="ECO:0000313" key="22">
    <source>
        <dbReference type="RefSeq" id="XP_025789348.1"/>
    </source>
</evidence>
<keyword evidence="9 16" id="KW-0802">TPR repeat</keyword>
<dbReference type="InterPro" id="IPR058900">
    <property type="entry name" value="TTC28_C"/>
</dbReference>
<evidence type="ECO:0000256" key="17">
    <source>
        <dbReference type="SAM" id="Coils"/>
    </source>
</evidence>
<evidence type="ECO:0000256" key="2">
    <source>
        <dbReference type="ARBA" id="ARBA00004300"/>
    </source>
</evidence>
<feature type="domain" description="CHAT" evidence="19">
    <location>
        <begin position="2059"/>
        <end position="2355"/>
    </location>
</feature>
<dbReference type="InterPro" id="IPR011990">
    <property type="entry name" value="TPR-like_helical_dom_sf"/>
</dbReference>
<name>A0A6P6IR41_PUMCO</name>
<evidence type="ECO:0000256" key="18">
    <source>
        <dbReference type="SAM" id="MobiDB-lite"/>
    </source>
</evidence>
<dbReference type="FunFam" id="1.25.40.10:FF:001762">
    <property type="entry name" value="Tetratricopeptide repeat domain 28"/>
    <property type="match status" value="1"/>
</dbReference>
<keyword evidence="4" id="KW-0963">Cytoplasm</keyword>
<keyword evidence="12" id="KW-0131">Cell cycle</keyword>
<organism evidence="21 22">
    <name type="scientific">Puma concolor</name>
    <name type="common">Mountain lion</name>
    <name type="synonym">Felis concolor</name>
    <dbReference type="NCBI Taxonomy" id="9696"/>
    <lineage>
        <taxon>Eukaryota</taxon>
        <taxon>Metazoa</taxon>
        <taxon>Chordata</taxon>
        <taxon>Craniata</taxon>
        <taxon>Vertebrata</taxon>
        <taxon>Euteleostomi</taxon>
        <taxon>Mammalia</taxon>
        <taxon>Eutheria</taxon>
        <taxon>Laurasiatheria</taxon>
        <taxon>Carnivora</taxon>
        <taxon>Feliformia</taxon>
        <taxon>Felidae</taxon>
        <taxon>Felinae</taxon>
        <taxon>Puma</taxon>
    </lineage>
</organism>
<dbReference type="CTD" id="23331"/>
<protein>
    <recommendedName>
        <fullName evidence="15">Tetratricopeptide repeat protein 28</fullName>
    </recommendedName>
</protein>
<feature type="repeat" description="TPR" evidence="16">
    <location>
        <begin position="841"/>
        <end position="874"/>
    </location>
</feature>
<dbReference type="KEGG" id="pcoo:112870406"/>
<dbReference type="InterPro" id="IPR024983">
    <property type="entry name" value="CHAT_dom"/>
</dbReference>
<evidence type="ECO:0000256" key="6">
    <source>
        <dbReference type="ARBA" id="ARBA00022618"/>
    </source>
</evidence>
<dbReference type="Gene3D" id="1.25.40.10">
    <property type="entry name" value="Tetratricopeptide repeat domain"/>
    <property type="match status" value="6"/>
</dbReference>
<keyword evidence="6" id="KW-0132">Cell division</keyword>
<keyword evidence="21" id="KW-1185">Reference proteome</keyword>
<feature type="compositionally biased region" description="Basic and acidic residues" evidence="18">
    <location>
        <begin position="2717"/>
        <end position="2726"/>
    </location>
</feature>
<feature type="compositionally biased region" description="Polar residues" evidence="18">
    <location>
        <begin position="2671"/>
        <end position="2687"/>
    </location>
</feature>
<dbReference type="GO" id="GO:0051301">
    <property type="term" value="P:cell division"/>
    <property type="evidence" value="ECO:0007669"/>
    <property type="project" value="UniProtKB-KW"/>
</dbReference>
<keyword evidence="17" id="KW-0175">Coiled coil</keyword>
<feature type="repeat" description="TPR" evidence="16">
    <location>
        <begin position="921"/>
        <end position="954"/>
    </location>
</feature>
<dbReference type="FunFam" id="1.25.40.10:FF:000286">
    <property type="entry name" value="Tetratricopeptide repeat domain 28"/>
    <property type="match status" value="1"/>
</dbReference>
<feature type="domain" description="TTC28 C-terminal" evidence="20">
    <location>
        <begin position="2469"/>
        <end position="2584"/>
    </location>
</feature>
<dbReference type="SUPFAM" id="SSF48452">
    <property type="entry name" value="TPR-like"/>
    <property type="match status" value="7"/>
</dbReference>